<dbReference type="EMBL" id="JAAMFI010000002">
    <property type="protein sequence ID" value="MBS9335365.1"/>
    <property type="molecule type" value="Genomic_DNA"/>
</dbReference>
<dbReference type="GO" id="GO:0016740">
    <property type="term" value="F:transferase activity"/>
    <property type="evidence" value="ECO:0007669"/>
    <property type="project" value="UniProtKB-KW"/>
</dbReference>
<name>A0ABS5QQ98_9LACO</name>
<evidence type="ECO:0000313" key="5">
    <source>
        <dbReference type="Proteomes" id="UP001519418"/>
    </source>
</evidence>
<sequence length="330" mass="37662">MNYITHTIEPWMPEGALKAKADVATIAMNNGWTRLPIERYNDVRFSDIDRQKKIATFLSDVRPGDTIVHQFPTYMSEDFEKSFQQKIKEKGAHYVLFIHDFEPLRVSRENAWEWSLAEQAGLIVAHSQKMITALRQHGVSTAAITLDLFDYLGKGPTSFPAFSKSINYAGTWQKAPWLKNYQGPALKLFGSRPKRWKEVTLPDSVDWVGSFSPEDIPLVLKSGFGLLWDSDYEDKLFQSYTKVNAPHKASLYLKAGLPLIVWSKSGLADLVRTEQIGFTIDKLTDLNEKLAALTKSDYETYQKNLLVLRERIDNGFYTSTALDKIVCFFD</sequence>
<dbReference type="Pfam" id="PF26337">
    <property type="entry name" value="Gtf3_C"/>
    <property type="match status" value="1"/>
</dbReference>
<gene>
    <name evidence="4" type="ORF">G6R27_04915</name>
</gene>
<evidence type="ECO:0000313" key="4">
    <source>
        <dbReference type="EMBL" id="MBS9335365.1"/>
    </source>
</evidence>
<comment type="caution">
    <text evidence="4">The sequence shown here is derived from an EMBL/GenBank/DDBJ whole genome shotgun (WGS) entry which is preliminary data.</text>
</comment>
<dbReference type="PIRSF" id="PIRSF007023">
    <property type="entry name" value="UDP-Galf_transf"/>
    <property type="match status" value="1"/>
</dbReference>
<dbReference type="InterPro" id="IPR058592">
    <property type="entry name" value="Gtf3_C"/>
</dbReference>
<reference evidence="4 5" key="1">
    <citation type="submission" date="2020-02" db="EMBL/GenBank/DDBJ databases">
        <title>Fructobacillus sp. isolated from paper mulberry of Taiwan.</title>
        <authorList>
            <person name="Lin S.-T."/>
        </authorList>
    </citation>
    <scope>NUCLEOTIDE SEQUENCE [LARGE SCALE GENOMIC DNA]</scope>
    <source>
        <strain evidence="4 5">M1-10</strain>
    </source>
</reference>
<feature type="domain" description="Glucosyltransferase 3-like C-terminal" evidence="3">
    <location>
        <begin position="166"/>
        <end position="324"/>
    </location>
</feature>
<feature type="domain" description="Glucosyltransferase 3-like N-terminal" evidence="2">
    <location>
        <begin position="2"/>
        <end position="146"/>
    </location>
</feature>
<evidence type="ECO:0000259" key="2">
    <source>
        <dbReference type="Pfam" id="PF26334"/>
    </source>
</evidence>
<evidence type="ECO:0000259" key="3">
    <source>
        <dbReference type="Pfam" id="PF26337"/>
    </source>
</evidence>
<dbReference type="Proteomes" id="UP001519418">
    <property type="component" value="Unassembled WGS sequence"/>
</dbReference>
<dbReference type="InterPro" id="IPR058591">
    <property type="entry name" value="Gtf3_N"/>
</dbReference>
<dbReference type="Pfam" id="PF26334">
    <property type="entry name" value="Gtf3_N"/>
    <property type="match status" value="1"/>
</dbReference>
<dbReference type="Gene3D" id="3.40.50.2000">
    <property type="entry name" value="Glycogen Phosphorylase B"/>
    <property type="match status" value="2"/>
</dbReference>
<evidence type="ECO:0000256" key="1">
    <source>
        <dbReference type="ARBA" id="ARBA00022679"/>
    </source>
</evidence>
<accession>A0ABS5QQ98</accession>
<organism evidence="4 5">
    <name type="scientific">Fructobacillus papyriferae</name>
    <dbReference type="NCBI Taxonomy" id="2713171"/>
    <lineage>
        <taxon>Bacteria</taxon>
        <taxon>Bacillati</taxon>
        <taxon>Bacillota</taxon>
        <taxon>Bacilli</taxon>
        <taxon>Lactobacillales</taxon>
        <taxon>Lactobacillaceae</taxon>
        <taxon>Fructobacillus</taxon>
    </lineage>
</organism>
<protein>
    <submittedName>
        <fullName evidence="4">Sugar transferase</fullName>
    </submittedName>
</protein>
<dbReference type="RefSeq" id="WP_213819952.1">
    <property type="nucleotide sequence ID" value="NZ_JAAMFI010000002.1"/>
</dbReference>
<keyword evidence="5" id="KW-1185">Reference proteome</keyword>
<proteinExistence type="predicted"/>
<keyword evidence="1 4" id="KW-0808">Transferase</keyword>